<comment type="caution">
    <text evidence="4">The sequence shown here is derived from an EMBL/GenBank/DDBJ whole genome shotgun (WGS) entry which is preliminary data.</text>
</comment>
<dbReference type="EMBL" id="JASSZA010000011">
    <property type="protein sequence ID" value="KAK2098657.1"/>
    <property type="molecule type" value="Genomic_DNA"/>
</dbReference>
<reference evidence="4 5" key="1">
    <citation type="submission" date="2023-05" db="EMBL/GenBank/DDBJ databases">
        <title>B98-5 Cell Line De Novo Hybrid Assembly: An Optical Mapping Approach.</title>
        <authorList>
            <person name="Kananen K."/>
            <person name="Auerbach J.A."/>
            <person name="Kautto E."/>
            <person name="Blachly J.S."/>
        </authorList>
    </citation>
    <scope>NUCLEOTIDE SEQUENCE [LARGE SCALE GENOMIC DNA]</scope>
    <source>
        <strain evidence="4">B95-8</strain>
        <tissue evidence="4">Cell line</tissue>
    </source>
</reference>
<feature type="domain" description="ASD1" evidence="3">
    <location>
        <begin position="47"/>
        <end position="140"/>
    </location>
</feature>
<dbReference type="Proteomes" id="UP001266305">
    <property type="component" value="Unassembled WGS sequence"/>
</dbReference>
<keyword evidence="1" id="KW-0009">Actin-binding</keyword>
<feature type="region of interest" description="Disordered" evidence="2">
    <location>
        <begin position="1"/>
        <end position="140"/>
    </location>
</feature>
<name>A0ABQ9UNK8_SAGOE</name>
<organism evidence="4 5">
    <name type="scientific">Saguinus oedipus</name>
    <name type="common">Cotton-top tamarin</name>
    <name type="synonym">Oedipomidas oedipus</name>
    <dbReference type="NCBI Taxonomy" id="9490"/>
    <lineage>
        <taxon>Eukaryota</taxon>
        <taxon>Metazoa</taxon>
        <taxon>Chordata</taxon>
        <taxon>Craniata</taxon>
        <taxon>Vertebrata</taxon>
        <taxon>Euteleostomi</taxon>
        <taxon>Mammalia</taxon>
        <taxon>Eutheria</taxon>
        <taxon>Euarchontoglires</taxon>
        <taxon>Primates</taxon>
        <taxon>Haplorrhini</taxon>
        <taxon>Platyrrhini</taxon>
        <taxon>Cebidae</taxon>
        <taxon>Callitrichinae</taxon>
        <taxon>Saguinus</taxon>
    </lineage>
</organism>
<evidence type="ECO:0000259" key="3">
    <source>
        <dbReference type="PROSITE" id="PS51306"/>
    </source>
</evidence>
<dbReference type="InterPro" id="IPR014800">
    <property type="entry name" value="ASD1_dom"/>
</dbReference>
<evidence type="ECO:0000256" key="1">
    <source>
        <dbReference type="PROSITE-ProRule" id="PRU00637"/>
    </source>
</evidence>
<keyword evidence="5" id="KW-1185">Reference proteome</keyword>
<dbReference type="Pfam" id="PF08688">
    <property type="entry name" value="ASD1"/>
    <property type="match status" value="1"/>
</dbReference>
<gene>
    <name evidence="4" type="ORF">P7K49_024108</name>
</gene>
<protein>
    <recommendedName>
        <fullName evidence="3">ASD1 domain-containing protein</fullName>
    </recommendedName>
</protein>
<dbReference type="PROSITE" id="PS51306">
    <property type="entry name" value="ASD1"/>
    <property type="match status" value="1"/>
</dbReference>
<sequence length="140" mass="15552">MRFSESAEALGNGEQHFKNKEPKLEKASRVPWGQQLSRGAADGSRGPQRPAARLLRSQSTFQLSREPEMEAEWLDRPALPAGPRLRSCEALASASLHTPRERHSVTLAEGDLARPAPPAARRGNRRRLTPDQKKRSNSEP</sequence>
<evidence type="ECO:0000256" key="2">
    <source>
        <dbReference type="SAM" id="MobiDB-lite"/>
    </source>
</evidence>
<evidence type="ECO:0000313" key="4">
    <source>
        <dbReference type="EMBL" id="KAK2098657.1"/>
    </source>
</evidence>
<feature type="compositionally biased region" description="Basic and acidic residues" evidence="2">
    <location>
        <begin position="128"/>
        <end position="140"/>
    </location>
</feature>
<proteinExistence type="predicted"/>
<accession>A0ABQ9UNK8</accession>
<evidence type="ECO:0000313" key="5">
    <source>
        <dbReference type="Proteomes" id="UP001266305"/>
    </source>
</evidence>
<feature type="compositionally biased region" description="Basic and acidic residues" evidence="2">
    <location>
        <begin position="15"/>
        <end position="28"/>
    </location>
</feature>